<protein>
    <submittedName>
        <fullName evidence="2">Uncharacterized protein</fullName>
    </submittedName>
</protein>
<feature type="transmembrane region" description="Helical" evidence="1">
    <location>
        <begin position="172"/>
        <end position="189"/>
    </location>
</feature>
<evidence type="ECO:0000256" key="1">
    <source>
        <dbReference type="SAM" id="Phobius"/>
    </source>
</evidence>
<feature type="transmembrane region" description="Helical" evidence="1">
    <location>
        <begin position="69"/>
        <end position="93"/>
    </location>
</feature>
<dbReference type="AlphaFoldDB" id="A0A316X2W0"/>
<dbReference type="EMBL" id="PPEI02000001">
    <property type="protein sequence ID" value="PWN67639.1"/>
    <property type="molecule type" value="Genomic_DNA"/>
</dbReference>
<keyword evidence="3" id="KW-1185">Reference proteome</keyword>
<dbReference type="Proteomes" id="UP000236182">
    <property type="component" value="Unassembled WGS sequence"/>
</dbReference>
<gene>
    <name evidence="2" type="ORF">C1638_003340</name>
</gene>
<proteinExistence type="predicted"/>
<organism evidence="2 3">
    <name type="scientific">Chryseobacterium oncorhynchi</name>
    <dbReference type="NCBI Taxonomy" id="741074"/>
    <lineage>
        <taxon>Bacteria</taxon>
        <taxon>Pseudomonadati</taxon>
        <taxon>Bacteroidota</taxon>
        <taxon>Flavobacteriia</taxon>
        <taxon>Flavobacteriales</taxon>
        <taxon>Weeksellaceae</taxon>
        <taxon>Chryseobacterium group</taxon>
        <taxon>Chryseobacterium</taxon>
    </lineage>
</organism>
<sequence>MISENLREKIRKVDSDLNSTYKPSISKPLLEIVSLTFIATLLGLFYIWEYLNRFKFDYFEYFEVKDSFTILYQNAMPIIYIGSLLSLFLWILVPDILKKKTIQADDQEEDGQSDQKVIKGITNAAVIITVLLGLCGFWVLLSAYKFELLPTIIFLVFAVAACYLYFKGPKNLGVVAAIIIAFLYAEVRARKDAEQTMKLKPRKDITLSGQQEPILKKEDTTRYEIFRTNGYYFIKDDRKKMIFVYSRTNGEMNSFYVE</sequence>
<name>A0A316X2W0_9FLAO</name>
<evidence type="ECO:0000313" key="2">
    <source>
        <dbReference type="EMBL" id="PWN67639.1"/>
    </source>
</evidence>
<keyword evidence="1" id="KW-1133">Transmembrane helix</keyword>
<comment type="caution">
    <text evidence="2">The sequence shown here is derived from an EMBL/GenBank/DDBJ whole genome shotgun (WGS) entry which is preliminary data.</text>
</comment>
<keyword evidence="1" id="KW-0812">Transmembrane</keyword>
<feature type="transmembrane region" description="Helical" evidence="1">
    <location>
        <begin position="148"/>
        <end position="166"/>
    </location>
</feature>
<dbReference type="OrthoDB" id="1258680at2"/>
<dbReference type="RefSeq" id="WP_109618166.1">
    <property type="nucleotide sequence ID" value="NZ_PPEI02000001.1"/>
</dbReference>
<keyword evidence="1" id="KW-0472">Membrane</keyword>
<feature type="transmembrane region" description="Helical" evidence="1">
    <location>
        <begin position="29"/>
        <end position="48"/>
    </location>
</feature>
<accession>A0A316X2W0</accession>
<evidence type="ECO:0000313" key="3">
    <source>
        <dbReference type="Proteomes" id="UP000236182"/>
    </source>
</evidence>
<reference evidence="2" key="1">
    <citation type="submission" date="2018-04" db="EMBL/GenBank/DDBJ databases">
        <title>Draft Genome Sequences of Chryseobacterium lactis NCTC11390T isolated from milk, Chryseobacterium oncorhynchi 701B-08T from rainbow trout, and Chryseobacterium viscerum 687B-08T from diseased fish.</title>
        <authorList>
            <person name="Jeong J.-J."/>
            <person name="Lee Y.J."/>
            <person name="Pathiraja D."/>
            <person name="Park B."/>
            <person name="Choi I.-G."/>
            <person name="Kim K.D."/>
        </authorList>
    </citation>
    <scope>NUCLEOTIDE SEQUENCE [LARGE SCALE GENOMIC DNA]</scope>
    <source>
        <strain evidence="2">701B-08</strain>
    </source>
</reference>
<feature type="transmembrane region" description="Helical" evidence="1">
    <location>
        <begin position="121"/>
        <end position="141"/>
    </location>
</feature>